<evidence type="ECO:0000256" key="1">
    <source>
        <dbReference type="SAM" id="MobiDB-lite"/>
    </source>
</evidence>
<name>A0A261F2Q9_9BIFI</name>
<comment type="caution">
    <text evidence="2">The sequence shown here is derived from an EMBL/GenBank/DDBJ whole genome shotgun (WGS) entry which is preliminary data.</text>
</comment>
<keyword evidence="3" id="KW-1185">Reference proteome</keyword>
<dbReference type="EMBL" id="MWWR01000002">
    <property type="protein sequence ID" value="OZG53388.1"/>
    <property type="molecule type" value="Genomic_DNA"/>
</dbReference>
<organism evidence="2 3">
    <name type="scientific">Pseudoscardovia radai</name>
    <dbReference type="NCBI Taxonomy" id="987066"/>
    <lineage>
        <taxon>Bacteria</taxon>
        <taxon>Bacillati</taxon>
        <taxon>Actinomycetota</taxon>
        <taxon>Actinomycetes</taxon>
        <taxon>Bifidobacteriales</taxon>
        <taxon>Bifidobacteriaceae</taxon>
        <taxon>Pseudoscardovia</taxon>
    </lineage>
</organism>
<dbReference type="Pfam" id="PF20486">
    <property type="entry name" value="DUF6725"/>
    <property type="match status" value="1"/>
</dbReference>
<feature type="compositionally biased region" description="Basic and acidic residues" evidence="1">
    <location>
        <begin position="1"/>
        <end position="10"/>
    </location>
</feature>
<accession>A0A261F2Q9</accession>
<feature type="compositionally biased region" description="Polar residues" evidence="1">
    <location>
        <begin position="24"/>
        <end position="38"/>
    </location>
</feature>
<dbReference type="InterPro" id="IPR046571">
    <property type="entry name" value="DUF6725"/>
</dbReference>
<dbReference type="Proteomes" id="UP000216725">
    <property type="component" value="Unassembled WGS sequence"/>
</dbReference>
<gene>
    <name evidence="2" type="ORF">PSRA_0195</name>
</gene>
<feature type="region of interest" description="Disordered" evidence="1">
    <location>
        <begin position="1"/>
        <end position="51"/>
    </location>
</feature>
<evidence type="ECO:0000313" key="3">
    <source>
        <dbReference type="Proteomes" id="UP000216725"/>
    </source>
</evidence>
<reference evidence="2 3" key="1">
    <citation type="journal article" date="2017" name="BMC Genomics">
        <title>Comparative genomic and phylogenomic analyses of the Bifidobacteriaceae family.</title>
        <authorList>
            <person name="Lugli G.A."/>
            <person name="Milani C."/>
            <person name="Turroni F."/>
            <person name="Duranti S."/>
            <person name="Mancabelli L."/>
            <person name="Mangifesta M."/>
            <person name="Ferrario C."/>
            <person name="Modesto M."/>
            <person name="Mattarelli P."/>
            <person name="Jiri K."/>
            <person name="van Sinderen D."/>
            <person name="Ventura M."/>
        </authorList>
    </citation>
    <scope>NUCLEOTIDE SEQUENCE [LARGE SCALE GENOMIC DNA]</scope>
    <source>
        <strain evidence="2 3">DSM 24742</strain>
    </source>
</reference>
<proteinExistence type="predicted"/>
<sequence length="131" mass="14214">MAFVNDRHDSPASGTTPHPEGTHNDTPQVSGVSQSSHAENAAAHPNGSVRLPVTIPVGARIVVRTDDGADERTGRRTYRDFVGHVLSWDGATLELERDASANGRRPAEHVTIDASSIVRLKPVPERRLPRR</sequence>
<protein>
    <submittedName>
        <fullName evidence="2">Uncharacterized protein</fullName>
    </submittedName>
</protein>
<dbReference type="AlphaFoldDB" id="A0A261F2Q9"/>
<evidence type="ECO:0000313" key="2">
    <source>
        <dbReference type="EMBL" id="OZG53388.1"/>
    </source>
</evidence>